<evidence type="ECO:0000313" key="12">
    <source>
        <dbReference type="EMBL" id="KAB0875014.1"/>
    </source>
</evidence>
<evidence type="ECO:0000313" key="15">
    <source>
        <dbReference type="Proteomes" id="UP000244856"/>
    </source>
</evidence>
<evidence type="ECO:0000256" key="3">
    <source>
        <dbReference type="ARBA" id="ARBA00022475"/>
    </source>
</evidence>
<evidence type="ECO:0000313" key="16">
    <source>
        <dbReference type="Proteomes" id="UP000439917"/>
    </source>
</evidence>
<keyword evidence="2 10" id="KW-0813">Transport</keyword>
<dbReference type="NCBIfam" id="NF002922">
    <property type="entry name" value="PRK03554.1"/>
    <property type="match status" value="1"/>
</dbReference>
<dbReference type="RefSeq" id="WP_007704573.1">
    <property type="nucleotide sequence ID" value="NZ_CABMLV010000001.1"/>
</dbReference>
<dbReference type="Gene3D" id="1.20.5.3310">
    <property type="match status" value="1"/>
</dbReference>
<comment type="subcellular location">
    <subcellularLocation>
        <location evidence="1 10">Cell membrane</location>
        <topology evidence="1 10">Single-pass membrane protein</topology>
    </subcellularLocation>
</comment>
<evidence type="ECO:0000256" key="10">
    <source>
        <dbReference type="HAMAP-Rule" id="MF_00236"/>
    </source>
</evidence>
<evidence type="ECO:0000256" key="2">
    <source>
        <dbReference type="ARBA" id="ARBA00022448"/>
    </source>
</evidence>
<keyword evidence="9 10" id="KW-0472">Membrane</keyword>
<dbReference type="Proteomes" id="UP000439917">
    <property type="component" value="Unassembled WGS sequence"/>
</dbReference>
<keyword evidence="7 10" id="KW-1133">Transmembrane helix</keyword>
<dbReference type="EMBL" id="WAGF01000027">
    <property type="protein sequence ID" value="KAB0875014.1"/>
    <property type="molecule type" value="Genomic_DNA"/>
</dbReference>
<evidence type="ECO:0000256" key="7">
    <source>
        <dbReference type="ARBA" id="ARBA00022989"/>
    </source>
</evidence>
<comment type="similarity">
    <text evidence="10">Belongs to the TatA/E family.</text>
</comment>
<dbReference type="GO" id="GO:0043953">
    <property type="term" value="P:protein transport by the Tat complex"/>
    <property type="evidence" value="ECO:0007669"/>
    <property type="project" value="UniProtKB-UniRule"/>
</dbReference>
<dbReference type="NCBIfam" id="NF002448">
    <property type="entry name" value="PRK01614.1"/>
    <property type="match status" value="1"/>
</dbReference>
<dbReference type="EMBL" id="NCTU01000001">
    <property type="protein sequence ID" value="PUW07768.1"/>
    <property type="molecule type" value="Genomic_DNA"/>
</dbReference>
<dbReference type="GO" id="GO:0065002">
    <property type="term" value="P:intracellular protein transmembrane transport"/>
    <property type="evidence" value="ECO:0007669"/>
    <property type="project" value="UniProtKB-ARBA"/>
</dbReference>
<comment type="function">
    <text evidence="10">Part of the twin-arginine translocation (Tat) system that transports large folded proteins containing a characteristic twin-arginine motif in their signal peptide across membranes. TatA could form the protein-conducting channel of the Tat system.</text>
</comment>
<dbReference type="GeneID" id="56732377"/>
<evidence type="ECO:0000256" key="9">
    <source>
        <dbReference type="ARBA" id="ARBA00023136"/>
    </source>
</evidence>
<dbReference type="InterPro" id="IPR006312">
    <property type="entry name" value="TatA/E"/>
</dbReference>
<feature type="compositionally biased region" description="Basic and acidic residues" evidence="11">
    <location>
        <begin position="66"/>
        <end position="87"/>
    </location>
</feature>
<dbReference type="KEGG" id="csj:CSK29544_00685"/>
<evidence type="ECO:0000313" key="14">
    <source>
        <dbReference type="EMBL" id="PUW07768.1"/>
    </source>
</evidence>
<sequence>MGGISIWQLLIIAVLVVLLFGTKKLRSLGSDLGESIKGFKKAMGDDDKQKHQQDADFTAPSAQDKQIGETKSDVTADDAKKRDKEQV</sequence>
<gene>
    <name evidence="10 13" type="primary">tatA</name>
    <name evidence="14" type="ORF">B7T07_00080</name>
    <name evidence="12" type="ORF">FZI38_21870</name>
    <name evidence="13" type="ORF">HRR37_06885</name>
</gene>
<feature type="compositionally biased region" description="Basic and acidic residues" evidence="11">
    <location>
        <begin position="42"/>
        <end position="54"/>
    </location>
</feature>
<dbReference type="STRING" id="28141.CSK29544_00685"/>
<dbReference type="GO" id="GO:0008320">
    <property type="term" value="F:protein transmembrane transporter activity"/>
    <property type="evidence" value="ECO:0007669"/>
    <property type="project" value="UniProtKB-UniRule"/>
</dbReference>
<evidence type="ECO:0000256" key="8">
    <source>
        <dbReference type="ARBA" id="ARBA00023010"/>
    </source>
</evidence>
<keyword evidence="4" id="KW-0997">Cell inner membrane</keyword>
<dbReference type="AlphaFoldDB" id="A0A2S9U9U7"/>
<evidence type="ECO:0000313" key="17">
    <source>
        <dbReference type="Proteomes" id="UP000548673"/>
    </source>
</evidence>
<evidence type="ECO:0000256" key="1">
    <source>
        <dbReference type="ARBA" id="ARBA00004162"/>
    </source>
</evidence>
<keyword evidence="6 10" id="KW-0653">Protein transport</keyword>
<evidence type="ECO:0000256" key="6">
    <source>
        <dbReference type="ARBA" id="ARBA00022927"/>
    </source>
</evidence>
<reference evidence="14 15" key="1">
    <citation type="submission" date="2017-04" db="EMBL/GenBank/DDBJ databases">
        <title>Cronobacter sakazakii, ST83 Lineage Isolates.</title>
        <authorList>
            <person name="Chase H."/>
            <person name="Tall B."/>
            <person name="Gopinath G."/>
            <person name="Lehner A."/>
        </authorList>
    </citation>
    <scope>NUCLEOTIDE SEQUENCE [LARGE SCALE GENOMIC DNA]</scope>
    <source>
        <strain evidence="14 15">MOD1_Comp15</strain>
    </source>
</reference>
<evidence type="ECO:0000313" key="13">
    <source>
        <dbReference type="EMBL" id="NYV42115.1"/>
    </source>
</evidence>
<comment type="caution">
    <text evidence="13">The sequence shown here is derived from an EMBL/GenBank/DDBJ whole genome shotgun (WGS) entry which is preliminary data.</text>
</comment>
<dbReference type="OMA" id="KAMGDDQ"/>
<feature type="region of interest" description="Disordered" evidence="11">
    <location>
        <begin position="41"/>
        <end position="87"/>
    </location>
</feature>
<dbReference type="HAMAP" id="MF_00236">
    <property type="entry name" value="TatA_E"/>
    <property type="match status" value="1"/>
</dbReference>
<dbReference type="PANTHER" id="PTHR42982:SF1">
    <property type="entry name" value="SEC-INDEPENDENT PROTEIN TRANSLOCASE PROTEIN TATA"/>
    <property type="match status" value="1"/>
</dbReference>
<evidence type="ECO:0000256" key="4">
    <source>
        <dbReference type="ARBA" id="ARBA00022519"/>
    </source>
</evidence>
<dbReference type="Pfam" id="PF02416">
    <property type="entry name" value="TatA_B_E"/>
    <property type="match status" value="1"/>
</dbReference>
<evidence type="ECO:0000256" key="11">
    <source>
        <dbReference type="SAM" id="MobiDB-lite"/>
    </source>
</evidence>
<dbReference type="NCBIfam" id="TIGR01411">
    <property type="entry name" value="tatAE"/>
    <property type="match status" value="1"/>
</dbReference>
<protein>
    <recommendedName>
        <fullName evidence="10">Sec-independent protein translocase protein TatA</fullName>
    </recommendedName>
</protein>
<keyword evidence="5 10" id="KW-0812">Transmembrane</keyword>
<keyword evidence="8 10" id="KW-0811">Translocation</keyword>
<feature type="transmembrane region" description="Helical" evidence="10">
    <location>
        <begin position="6"/>
        <end position="22"/>
    </location>
</feature>
<name>A0A2S9U9U7_CROSK</name>
<comment type="subunit">
    <text evidence="10">The Tat system comprises two distinct complexes: a TatABC complex, containing multiple copies of TatA, TatB and TatC subunits, and a separate TatA complex, containing only TatA subunits. Substrates initially bind to the TatABC complex, which probably triggers association of the separate TatA complex to form the active translocon.</text>
</comment>
<dbReference type="Proteomes" id="UP000244856">
    <property type="component" value="Unassembled WGS sequence"/>
</dbReference>
<dbReference type="PANTHER" id="PTHR42982">
    <property type="entry name" value="SEC-INDEPENDENT PROTEIN TRANSLOCASE PROTEIN TATA"/>
    <property type="match status" value="1"/>
</dbReference>
<dbReference type="EMBL" id="JABTXY010000023">
    <property type="protein sequence ID" value="NYV42115.1"/>
    <property type="molecule type" value="Genomic_DNA"/>
</dbReference>
<dbReference type="FunFam" id="1.20.5.3310:FF:000001">
    <property type="entry name" value="Probable Sec-independent protein translocase protein TatE"/>
    <property type="match status" value="1"/>
</dbReference>
<dbReference type="Proteomes" id="UP000548673">
    <property type="component" value="Unassembled WGS sequence"/>
</dbReference>
<dbReference type="InterPro" id="IPR003369">
    <property type="entry name" value="TatA/B/E"/>
</dbReference>
<dbReference type="GO" id="GO:0033281">
    <property type="term" value="C:TAT protein transport complex"/>
    <property type="evidence" value="ECO:0007669"/>
    <property type="project" value="UniProtKB-UniRule"/>
</dbReference>
<evidence type="ECO:0000256" key="5">
    <source>
        <dbReference type="ARBA" id="ARBA00022692"/>
    </source>
</evidence>
<reference evidence="12 16" key="2">
    <citation type="submission" date="2019-09" db="EMBL/GenBank/DDBJ databases">
        <title>Prevalence, distribution, and phylogeny of type two toxin-antitoxin genes possessed by Cronobacter species where C. sakazakii homologs follow sequence type lineages.</title>
        <authorList>
            <person name="Finkelstein S."/>
            <person name="Negrete F."/>
            <person name="Jang H."/>
            <person name="Gopinath G.R."/>
            <person name="Tall B.D."/>
        </authorList>
    </citation>
    <scope>NUCLEOTIDE SEQUENCE [LARGE SCALE GENOMIC DNA]</scope>
    <source>
        <strain evidence="12 16">MOD1_Comp4</strain>
    </source>
</reference>
<keyword evidence="3 10" id="KW-1003">Cell membrane</keyword>
<proteinExistence type="inferred from homology"/>
<reference evidence="13 17" key="3">
    <citation type="submission" date="2020-05" db="EMBL/GenBank/DDBJ databases">
        <title>The draft genome of Cronobacter sakazakii strain 145005.</title>
        <authorList>
            <person name="Yang J."/>
            <person name="Liu L."/>
            <person name="Feng Y."/>
            <person name="Zong Z."/>
        </authorList>
    </citation>
    <scope>NUCLEOTIDE SEQUENCE [LARGE SCALE GENOMIC DNA]</scope>
    <source>
        <strain evidence="13 17">145005</strain>
    </source>
</reference>
<organism evidence="13 17">
    <name type="scientific">Cronobacter sakazakii</name>
    <name type="common">Enterobacter sakazakii</name>
    <dbReference type="NCBI Taxonomy" id="28141"/>
    <lineage>
        <taxon>Bacteria</taxon>
        <taxon>Pseudomonadati</taxon>
        <taxon>Pseudomonadota</taxon>
        <taxon>Gammaproteobacteria</taxon>
        <taxon>Enterobacterales</taxon>
        <taxon>Enterobacteriaceae</taxon>
        <taxon>Cronobacter</taxon>
    </lineage>
</organism>
<accession>A0A2S9U9U7</accession>